<feature type="transmembrane region" description="Helical" evidence="7">
    <location>
        <begin position="221"/>
        <end position="241"/>
    </location>
</feature>
<feature type="transmembrane region" description="Helical" evidence="7">
    <location>
        <begin position="122"/>
        <end position="145"/>
    </location>
</feature>
<dbReference type="InterPro" id="IPR051327">
    <property type="entry name" value="MATE_MepA_subfamily"/>
</dbReference>
<dbReference type="GO" id="GO:0005886">
    <property type="term" value="C:plasma membrane"/>
    <property type="evidence" value="ECO:0007669"/>
    <property type="project" value="UniProtKB-SubCell"/>
</dbReference>
<evidence type="ECO:0000313" key="8">
    <source>
        <dbReference type="EMBL" id="JAP93014.1"/>
    </source>
</evidence>
<feature type="non-terminal residue" evidence="8">
    <location>
        <position position="585"/>
    </location>
</feature>
<evidence type="ECO:0000256" key="1">
    <source>
        <dbReference type="ARBA" id="ARBA00004651"/>
    </source>
</evidence>
<feature type="transmembrane region" description="Helical" evidence="7">
    <location>
        <begin position="466"/>
        <end position="487"/>
    </location>
</feature>
<accession>A0A146KAN7</accession>
<feature type="compositionally biased region" description="Basic and acidic residues" evidence="6">
    <location>
        <begin position="1"/>
        <end position="11"/>
    </location>
</feature>
<feature type="transmembrane region" description="Helical" evidence="7">
    <location>
        <begin position="406"/>
        <end position="429"/>
    </location>
</feature>
<evidence type="ECO:0000256" key="6">
    <source>
        <dbReference type="SAM" id="MobiDB-lite"/>
    </source>
</evidence>
<evidence type="ECO:0000256" key="3">
    <source>
        <dbReference type="ARBA" id="ARBA00022692"/>
    </source>
</evidence>
<evidence type="ECO:0000256" key="4">
    <source>
        <dbReference type="ARBA" id="ARBA00022989"/>
    </source>
</evidence>
<feature type="region of interest" description="Disordered" evidence="6">
    <location>
        <begin position="1"/>
        <end position="23"/>
    </location>
</feature>
<dbReference type="EMBL" id="GDID01003592">
    <property type="protein sequence ID" value="JAP93014.1"/>
    <property type="molecule type" value="Transcribed_RNA"/>
</dbReference>
<feature type="transmembrane region" description="Helical" evidence="7">
    <location>
        <begin position="186"/>
        <end position="209"/>
    </location>
</feature>
<name>A0A146KAN7_9EUKA</name>
<protein>
    <submittedName>
        <fullName evidence="8">Transmembrane domain-containing protein</fullName>
    </submittedName>
</protein>
<dbReference type="PANTHER" id="PTHR43823:SF3">
    <property type="entry name" value="MULTIDRUG EXPORT PROTEIN MEPA"/>
    <property type="match status" value="1"/>
</dbReference>
<feature type="transmembrane region" description="Helical" evidence="7">
    <location>
        <begin position="78"/>
        <end position="102"/>
    </location>
</feature>
<dbReference type="AlphaFoldDB" id="A0A146KAN7"/>
<keyword evidence="2" id="KW-1003">Cell membrane</keyword>
<sequence length="585" mass="67793">VEAKLKDHDSDMTFYSSSGTSKSTKQQKIDDQVLMLGKNPIKKIIPKFFFFNLFQYWLPQISKTIEYSMVIRFVGIKAVPLLVIAQPMIDILVDFCTIPIAISTNKLVARNVFKNQIVTANIYIAHCYILQLFHIVCVIIMYFGIIQKNIVNEELNNYLSIRLCVGVITNCMNETAIPFLKTENRYLVLVFKQITEFLLFVGILITIYANSQFIGLHISNAAISYVVSSGLIGIWMLVLISKAPFLDVVYKGVCKLSFKSLGHVDVKIIFQILVHAYSHYYCIIQDSIMQFEVIFLFKFLIKQQDYSTLQHIRLMVFSRVKCTLQSIQFALKDSFSYVARFNYVTKKMNRVWETLKWTIIYSCVFYVPIVLIAIFGSKYMIPVLFSQAPDEKTQCFEYMLKDTEHAAFTAAWCMFFPIFYQIVIDMFIIEQNALSFILQLPGLIYGLTYAYFLMANISDNARWYKAIANIEIINGIIGFGCLILFIIKYKKLGAIHEKYKIDKSITTQKEDIRQSAIKRLMEKQEIEDPKKERPSVVGFYNNEISQLQHRDFMNLKESVSSHLSDSQRRSEFKSMISQHKSSESQ</sequence>
<feature type="region of interest" description="Disordered" evidence="6">
    <location>
        <begin position="558"/>
        <end position="585"/>
    </location>
</feature>
<evidence type="ECO:0000256" key="7">
    <source>
        <dbReference type="SAM" id="Phobius"/>
    </source>
</evidence>
<reference evidence="8" key="1">
    <citation type="submission" date="2015-07" db="EMBL/GenBank/DDBJ databases">
        <title>Adaptation to a free-living lifestyle via gene acquisitions in the diplomonad Trepomonas sp. PC1.</title>
        <authorList>
            <person name="Xu F."/>
            <person name="Jerlstrom-Hultqvist J."/>
            <person name="Kolisko M."/>
            <person name="Simpson A.G.B."/>
            <person name="Roger A.J."/>
            <person name="Svard S.G."/>
            <person name="Andersson J.O."/>
        </authorList>
    </citation>
    <scope>NUCLEOTIDE SEQUENCE</scope>
    <source>
        <strain evidence="8">PC1</strain>
    </source>
</reference>
<feature type="transmembrane region" description="Helical" evidence="7">
    <location>
        <begin position="355"/>
        <end position="376"/>
    </location>
</feature>
<keyword evidence="3 7" id="KW-0812">Transmembrane</keyword>
<keyword evidence="5 7" id="KW-0472">Membrane</keyword>
<evidence type="ECO:0000256" key="5">
    <source>
        <dbReference type="ARBA" id="ARBA00023136"/>
    </source>
</evidence>
<gene>
    <name evidence="8" type="ORF">TPC1_14862</name>
</gene>
<feature type="non-terminal residue" evidence="8">
    <location>
        <position position="1"/>
    </location>
</feature>
<comment type="subcellular location">
    <subcellularLocation>
        <location evidence="1">Cell membrane</location>
        <topology evidence="1">Multi-pass membrane protein</topology>
    </subcellularLocation>
</comment>
<evidence type="ECO:0000256" key="2">
    <source>
        <dbReference type="ARBA" id="ARBA00022475"/>
    </source>
</evidence>
<feature type="transmembrane region" description="Helical" evidence="7">
    <location>
        <begin position="436"/>
        <end position="454"/>
    </location>
</feature>
<organism evidence="8">
    <name type="scientific">Trepomonas sp. PC1</name>
    <dbReference type="NCBI Taxonomy" id="1076344"/>
    <lineage>
        <taxon>Eukaryota</taxon>
        <taxon>Metamonada</taxon>
        <taxon>Diplomonadida</taxon>
        <taxon>Hexamitidae</taxon>
        <taxon>Hexamitinae</taxon>
        <taxon>Trepomonas</taxon>
    </lineage>
</organism>
<keyword evidence="4 7" id="KW-1133">Transmembrane helix</keyword>
<proteinExistence type="predicted"/>
<dbReference type="PANTHER" id="PTHR43823">
    <property type="entry name" value="SPORULATION PROTEIN YKVU"/>
    <property type="match status" value="1"/>
</dbReference>